<evidence type="ECO:0000256" key="1">
    <source>
        <dbReference type="SAM" id="Phobius"/>
    </source>
</evidence>
<dbReference type="InterPro" id="IPR011042">
    <property type="entry name" value="6-blade_b-propeller_TolB-like"/>
</dbReference>
<evidence type="ECO:0000313" key="3">
    <source>
        <dbReference type="Proteomes" id="UP000269154"/>
    </source>
</evidence>
<feature type="transmembrane region" description="Helical" evidence="1">
    <location>
        <begin position="395"/>
        <end position="413"/>
    </location>
</feature>
<keyword evidence="1" id="KW-0812">Transmembrane</keyword>
<keyword evidence="1" id="KW-1133">Transmembrane helix</keyword>
<organism evidence="2 3">
    <name type="scientific">Okeania hirsuta</name>
    <dbReference type="NCBI Taxonomy" id="1458930"/>
    <lineage>
        <taxon>Bacteria</taxon>
        <taxon>Bacillati</taxon>
        <taxon>Cyanobacteriota</taxon>
        <taxon>Cyanophyceae</taxon>
        <taxon>Oscillatoriophycideae</taxon>
        <taxon>Oscillatoriales</taxon>
        <taxon>Microcoleaceae</taxon>
        <taxon>Okeania</taxon>
    </lineage>
</organism>
<dbReference type="Gene3D" id="2.120.10.30">
    <property type="entry name" value="TolB, C-terminal domain"/>
    <property type="match status" value="1"/>
</dbReference>
<sequence>MTLIKIPRFPSFPIFLGELRMLKKISITAATSLFVMLGFPEAAQSITFTSSIFASGLDNPSGLAFGPDDALYVTEAGKGGPGPCVPSPSVQGAEICYGPTSAITRIKDGVQEQVITGLPSLALPDGSEANGANDIAFDSNGLGYVVVGFATNPANRDPIVGVPDFGSLISLDFNQGTWTKLSDLSNYELLNNPDQTDIISNPYSLLIEDNIAFIIDAGANDLLSVDLSENETALEAVFEEIIAINPFSGLEIPVQSVPTSITNGPDGAFYVGELTGFPFPDDGARIFRVVPGNEPEVYLEGFTQIIDLAFDNQGNLYVLEYAAQSLLTGNPVGALIQISSDGTRRNIGGDQLILPTAITVGADNAIYVANNGPFSELGEIIRFKSTNEATPVPESSSILGLLIFGINIALFRYSRRSKINRKPLQT</sequence>
<dbReference type="NCBIfam" id="NF033206">
    <property type="entry name" value="ScyE_fam"/>
    <property type="match status" value="1"/>
</dbReference>
<dbReference type="AlphaFoldDB" id="A0A3N6RLF3"/>
<dbReference type="SUPFAM" id="SSF101898">
    <property type="entry name" value="NHL repeat"/>
    <property type="match status" value="1"/>
</dbReference>
<keyword evidence="3" id="KW-1185">Reference proteome</keyword>
<dbReference type="Proteomes" id="UP000269154">
    <property type="component" value="Unassembled WGS sequence"/>
</dbReference>
<dbReference type="InterPro" id="IPR048031">
    <property type="entry name" value="ScyD/ScyE-like"/>
</dbReference>
<gene>
    <name evidence="2" type="ORF">D5R40_08145</name>
</gene>
<name>A0A3N6RLF3_9CYAN</name>
<reference evidence="2 3" key="1">
    <citation type="journal article" date="2018" name="ACS Chem. Biol.">
        <title>Ketoreductase domain dysfunction expands chemodiversity: malyngamide biosynthesis in the cyanobacterium Okeania hirsuta.</title>
        <authorList>
            <person name="Moss N.A."/>
            <person name="Leao T."/>
            <person name="Rankin M."/>
            <person name="McCullough T.M."/>
            <person name="Qu P."/>
            <person name="Korobeynikov A."/>
            <person name="Smith J.L."/>
            <person name="Gerwick L."/>
            <person name="Gerwick W.H."/>
        </authorList>
    </citation>
    <scope>NUCLEOTIDE SEQUENCE [LARGE SCALE GENOMIC DNA]</scope>
    <source>
        <strain evidence="2 3">PAB10Feb10-1</strain>
    </source>
</reference>
<evidence type="ECO:0000313" key="2">
    <source>
        <dbReference type="EMBL" id="RQH48209.1"/>
    </source>
</evidence>
<dbReference type="OrthoDB" id="928769at2"/>
<dbReference type="EMBL" id="RCBY01000032">
    <property type="protein sequence ID" value="RQH48209.1"/>
    <property type="molecule type" value="Genomic_DNA"/>
</dbReference>
<keyword evidence="1" id="KW-0472">Membrane</keyword>
<dbReference type="Gene3D" id="2.130.10.10">
    <property type="entry name" value="YVTN repeat-like/Quinoprotein amine dehydrogenase"/>
    <property type="match status" value="1"/>
</dbReference>
<accession>A0A3N6RLF3</accession>
<protein>
    <submittedName>
        <fullName evidence="2">ScyD/ScyE family protein</fullName>
    </submittedName>
</protein>
<proteinExistence type="predicted"/>
<dbReference type="InterPro" id="IPR015943">
    <property type="entry name" value="WD40/YVTN_repeat-like_dom_sf"/>
</dbReference>
<comment type="caution">
    <text evidence="2">The sequence shown here is derived from an EMBL/GenBank/DDBJ whole genome shotgun (WGS) entry which is preliminary data.</text>
</comment>